<sequence length="68" mass="7572">MKEAIVRDEGYVMTIQMLNIKARDRCLSQIMCSQIVELCYCVAVSRSVTIEKVVVVSVPKPPCNDPGI</sequence>
<organism evidence="1 2">
    <name type="scientific">Gossypium stocksii</name>
    <dbReference type="NCBI Taxonomy" id="47602"/>
    <lineage>
        <taxon>Eukaryota</taxon>
        <taxon>Viridiplantae</taxon>
        <taxon>Streptophyta</taxon>
        <taxon>Embryophyta</taxon>
        <taxon>Tracheophyta</taxon>
        <taxon>Spermatophyta</taxon>
        <taxon>Magnoliopsida</taxon>
        <taxon>eudicotyledons</taxon>
        <taxon>Gunneridae</taxon>
        <taxon>Pentapetalae</taxon>
        <taxon>rosids</taxon>
        <taxon>malvids</taxon>
        <taxon>Malvales</taxon>
        <taxon>Malvaceae</taxon>
        <taxon>Malvoideae</taxon>
        <taxon>Gossypium</taxon>
    </lineage>
</organism>
<name>A0A9D3ZHY8_9ROSI</name>
<dbReference type="Proteomes" id="UP000828251">
    <property type="component" value="Unassembled WGS sequence"/>
</dbReference>
<keyword evidence="2" id="KW-1185">Reference proteome</keyword>
<proteinExistence type="predicted"/>
<gene>
    <name evidence="1" type="ORF">J1N35_040678</name>
</gene>
<accession>A0A9D3ZHY8</accession>
<reference evidence="1 2" key="1">
    <citation type="journal article" date="2021" name="Plant Biotechnol. J.">
        <title>Multi-omics assisted identification of the key and species-specific regulatory components of drought-tolerant mechanisms in Gossypium stocksii.</title>
        <authorList>
            <person name="Yu D."/>
            <person name="Ke L."/>
            <person name="Zhang D."/>
            <person name="Wu Y."/>
            <person name="Sun Y."/>
            <person name="Mei J."/>
            <person name="Sun J."/>
            <person name="Sun Y."/>
        </authorList>
    </citation>
    <scope>NUCLEOTIDE SEQUENCE [LARGE SCALE GENOMIC DNA]</scope>
    <source>
        <strain evidence="2">cv. E1</strain>
        <tissue evidence="1">Leaf</tissue>
    </source>
</reference>
<protein>
    <submittedName>
        <fullName evidence="1">Uncharacterized protein</fullName>
    </submittedName>
</protein>
<comment type="caution">
    <text evidence="1">The sequence shown here is derived from an EMBL/GenBank/DDBJ whole genome shotgun (WGS) entry which is preliminary data.</text>
</comment>
<evidence type="ECO:0000313" key="1">
    <source>
        <dbReference type="EMBL" id="KAH1038935.1"/>
    </source>
</evidence>
<evidence type="ECO:0000313" key="2">
    <source>
        <dbReference type="Proteomes" id="UP000828251"/>
    </source>
</evidence>
<dbReference type="EMBL" id="JAIQCV010000012">
    <property type="protein sequence ID" value="KAH1038935.1"/>
    <property type="molecule type" value="Genomic_DNA"/>
</dbReference>
<dbReference type="AlphaFoldDB" id="A0A9D3ZHY8"/>